<keyword evidence="12" id="KW-1185">Reference proteome</keyword>
<keyword evidence="2" id="KW-0808">Transferase</keyword>
<dbReference type="Pfam" id="PF07714">
    <property type="entry name" value="PK_Tyr_Ser-Thr"/>
    <property type="match status" value="1"/>
</dbReference>
<dbReference type="AlphaFoldDB" id="A0AAQ3JMS6"/>
<dbReference type="EMBL" id="CP136890">
    <property type="protein sequence ID" value="WOK91948.1"/>
    <property type="molecule type" value="Genomic_DNA"/>
</dbReference>
<proteinExistence type="inferred from homology"/>
<evidence type="ECO:0000313" key="12">
    <source>
        <dbReference type="Proteomes" id="UP001327560"/>
    </source>
</evidence>
<accession>A0AAQ3JMS6</accession>
<feature type="region of interest" description="Disordered" evidence="9">
    <location>
        <begin position="115"/>
        <end position="134"/>
    </location>
</feature>
<dbReference type="CDD" id="cd13999">
    <property type="entry name" value="STKc_MAP3K-like"/>
    <property type="match status" value="1"/>
</dbReference>
<keyword evidence="1 7" id="KW-0723">Serine/threonine-protein kinase</keyword>
<evidence type="ECO:0000256" key="3">
    <source>
        <dbReference type="ARBA" id="ARBA00022741"/>
    </source>
</evidence>
<evidence type="ECO:0000256" key="1">
    <source>
        <dbReference type="ARBA" id="ARBA00022527"/>
    </source>
</evidence>
<dbReference type="PROSITE" id="PS00107">
    <property type="entry name" value="PROTEIN_KINASE_ATP"/>
    <property type="match status" value="1"/>
</dbReference>
<keyword evidence="8" id="KW-0175">Coiled coil</keyword>
<protein>
    <submittedName>
        <fullName evidence="11">Serine/threonine-protein kinase STY17-like</fullName>
    </submittedName>
</protein>
<dbReference type="InterPro" id="IPR017441">
    <property type="entry name" value="Protein_kinase_ATP_BS"/>
</dbReference>
<keyword evidence="5 6" id="KW-0067">ATP-binding</keyword>
<keyword evidence="4 11" id="KW-0418">Kinase</keyword>
<dbReference type="InterPro" id="IPR051681">
    <property type="entry name" value="Ser/Thr_Kinases-Pseudokinases"/>
</dbReference>
<evidence type="ECO:0000256" key="2">
    <source>
        <dbReference type="ARBA" id="ARBA00022679"/>
    </source>
</evidence>
<feature type="binding site" evidence="6">
    <location>
        <position position="193"/>
    </location>
    <ligand>
        <name>ATP</name>
        <dbReference type="ChEBI" id="CHEBI:30616"/>
    </ligand>
</feature>
<dbReference type="PROSITE" id="PS50011">
    <property type="entry name" value="PROTEIN_KINASE_DOM"/>
    <property type="match status" value="1"/>
</dbReference>
<sequence>MSFQQNEEHLWQKKTPPNNLPSPIQRSPEARHEQQQPGRCCRALAAIFSVLSKTQHLSSPRLEKQVAELKEEARRQRELKATYKARLERTQDYIRYCLEVAKENGFLHHLSNNQEVSPSTEMDHHQQQQQQQPSLLPVDKVPCDPLLADVFDQAKLNGWYIEPEEIELQEKIGEGTTADIYRGTWRGVGVAVKWIHPAVLLANGSSQAWFAQELHILSRQRHPNVLRLMGACFRTPEKGWVVMELLTGKTLSEWLHGHKERRLRTRSVPLPPLAERVEKALEIARAMQYLHQQKPTVIHRDLKPSNILMDDAMRVRVADFGHARFLADGEEALTGEMGTYVYMAPEVIRCEPYTEKCDVYSFGVILNELITGEQPYIETSYGPCKIALEVSEGRLRPKLPEDGQYKELIDLICSSWHEDAASRPSFAIINLALRKILDELKY</sequence>
<dbReference type="Proteomes" id="UP001327560">
    <property type="component" value="Chromosome 1"/>
</dbReference>
<dbReference type="PANTHER" id="PTHR44329">
    <property type="entry name" value="SERINE/THREONINE-PROTEIN KINASE TNNI3K-RELATED"/>
    <property type="match status" value="1"/>
</dbReference>
<feature type="domain" description="Protein kinase" evidence="10">
    <location>
        <begin position="166"/>
        <end position="437"/>
    </location>
</feature>
<dbReference type="GO" id="GO:0004674">
    <property type="term" value="F:protein serine/threonine kinase activity"/>
    <property type="evidence" value="ECO:0007669"/>
    <property type="project" value="UniProtKB-KW"/>
</dbReference>
<feature type="compositionally biased region" description="Polar residues" evidence="9">
    <location>
        <begin position="15"/>
        <end position="25"/>
    </location>
</feature>
<evidence type="ECO:0000313" key="11">
    <source>
        <dbReference type="EMBL" id="WOK91948.1"/>
    </source>
</evidence>
<comment type="similarity">
    <text evidence="7">Belongs to the protein kinase superfamily.</text>
</comment>
<dbReference type="InterPro" id="IPR000719">
    <property type="entry name" value="Prot_kinase_dom"/>
</dbReference>
<dbReference type="Gene3D" id="1.10.510.10">
    <property type="entry name" value="Transferase(Phosphotransferase) domain 1"/>
    <property type="match status" value="1"/>
</dbReference>
<dbReference type="PROSITE" id="PS00108">
    <property type="entry name" value="PROTEIN_KINASE_ST"/>
    <property type="match status" value="1"/>
</dbReference>
<organism evidence="11 12">
    <name type="scientific">Canna indica</name>
    <name type="common">Indian-shot</name>
    <dbReference type="NCBI Taxonomy" id="4628"/>
    <lineage>
        <taxon>Eukaryota</taxon>
        <taxon>Viridiplantae</taxon>
        <taxon>Streptophyta</taxon>
        <taxon>Embryophyta</taxon>
        <taxon>Tracheophyta</taxon>
        <taxon>Spermatophyta</taxon>
        <taxon>Magnoliopsida</taxon>
        <taxon>Liliopsida</taxon>
        <taxon>Zingiberales</taxon>
        <taxon>Cannaceae</taxon>
        <taxon>Canna</taxon>
    </lineage>
</organism>
<dbReference type="PANTHER" id="PTHR44329:SF11">
    <property type="entry name" value="OS09G0443600 PROTEIN"/>
    <property type="match status" value="1"/>
</dbReference>
<dbReference type="GO" id="GO:0005524">
    <property type="term" value="F:ATP binding"/>
    <property type="evidence" value="ECO:0007669"/>
    <property type="project" value="UniProtKB-UniRule"/>
</dbReference>
<evidence type="ECO:0000259" key="10">
    <source>
        <dbReference type="PROSITE" id="PS50011"/>
    </source>
</evidence>
<evidence type="ECO:0000256" key="8">
    <source>
        <dbReference type="SAM" id="Coils"/>
    </source>
</evidence>
<evidence type="ECO:0000256" key="7">
    <source>
        <dbReference type="RuleBase" id="RU000304"/>
    </source>
</evidence>
<evidence type="ECO:0000256" key="4">
    <source>
        <dbReference type="ARBA" id="ARBA00022777"/>
    </source>
</evidence>
<dbReference type="InterPro" id="IPR011009">
    <property type="entry name" value="Kinase-like_dom_sf"/>
</dbReference>
<feature type="region of interest" description="Disordered" evidence="9">
    <location>
        <begin position="1"/>
        <end position="38"/>
    </location>
</feature>
<evidence type="ECO:0000256" key="6">
    <source>
        <dbReference type="PROSITE-ProRule" id="PRU10141"/>
    </source>
</evidence>
<dbReference type="SUPFAM" id="SSF56112">
    <property type="entry name" value="Protein kinase-like (PK-like)"/>
    <property type="match status" value="1"/>
</dbReference>
<keyword evidence="3 6" id="KW-0547">Nucleotide-binding</keyword>
<feature type="coiled-coil region" evidence="8">
    <location>
        <begin position="59"/>
        <end position="86"/>
    </location>
</feature>
<reference evidence="11 12" key="1">
    <citation type="submission" date="2023-10" db="EMBL/GenBank/DDBJ databases">
        <title>Chromosome-scale genome assembly provides insights into flower coloration mechanisms of Canna indica.</title>
        <authorList>
            <person name="Li C."/>
        </authorList>
    </citation>
    <scope>NUCLEOTIDE SEQUENCE [LARGE SCALE GENOMIC DNA]</scope>
    <source>
        <tissue evidence="11">Flower</tissue>
    </source>
</reference>
<dbReference type="InterPro" id="IPR001245">
    <property type="entry name" value="Ser-Thr/Tyr_kinase_cat_dom"/>
</dbReference>
<name>A0AAQ3JMS6_9LILI</name>
<dbReference type="InterPro" id="IPR008271">
    <property type="entry name" value="Ser/Thr_kinase_AS"/>
</dbReference>
<gene>
    <name evidence="11" type="ORF">Cni_G00639</name>
</gene>
<evidence type="ECO:0000256" key="5">
    <source>
        <dbReference type="ARBA" id="ARBA00022840"/>
    </source>
</evidence>
<dbReference type="SMART" id="SM00220">
    <property type="entry name" value="S_TKc"/>
    <property type="match status" value="1"/>
</dbReference>
<evidence type="ECO:0000256" key="9">
    <source>
        <dbReference type="SAM" id="MobiDB-lite"/>
    </source>
</evidence>
<feature type="compositionally biased region" description="Basic and acidic residues" evidence="9">
    <location>
        <begin position="1"/>
        <end position="11"/>
    </location>
</feature>